<organism evidence="3 4">
    <name type="scientific">Lithospermum erythrorhizon</name>
    <name type="common">Purple gromwell</name>
    <name type="synonym">Lithospermum officinale var. erythrorhizon</name>
    <dbReference type="NCBI Taxonomy" id="34254"/>
    <lineage>
        <taxon>Eukaryota</taxon>
        <taxon>Viridiplantae</taxon>
        <taxon>Streptophyta</taxon>
        <taxon>Embryophyta</taxon>
        <taxon>Tracheophyta</taxon>
        <taxon>Spermatophyta</taxon>
        <taxon>Magnoliopsida</taxon>
        <taxon>eudicotyledons</taxon>
        <taxon>Gunneridae</taxon>
        <taxon>Pentapetalae</taxon>
        <taxon>asterids</taxon>
        <taxon>lamiids</taxon>
        <taxon>Boraginales</taxon>
        <taxon>Boraginaceae</taxon>
        <taxon>Boraginoideae</taxon>
        <taxon>Lithospermeae</taxon>
        <taxon>Lithospermum</taxon>
    </lineage>
</organism>
<dbReference type="InterPro" id="IPR053192">
    <property type="entry name" value="Vacuole_Formation_Reg"/>
</dbReference>
<accession>A0AAV3PX41</accession>
<dbReference type="Pfam" id="PF03107">
    <property type="entry name" value="C1_2"/>
    <property type="match status" value="2"/>
</dbReference>
<dbReference type="InterPro" id="IPR004146">
    <property type="entry name" value="DC1"/>
</dbReference>
<keyword evidence="1" id="KW-0677">Repeat</keyword>
<reference evidence="3 4" key="1">
    <citation type="submission" date="2024-01" db="EMBL/GenBank/DDBJ databases">
        <title>The complete chloroplast genome sequence of Lithospermum erythrorhizon: insights into the phylogenetic relationship among Boraginaceae species and the maternal lineages of purple gromwells.</title>
        <authorList>
            <person name="Okada T."/>
            <person name="Watanabe K."/>
        </authorList>
    </citation>
    <scope>NUCLEOTIDE SEQUENCE [LARGE SCALE GENOMIC DNA]</scope>
</reference>
<proteinExistence type="predicted"/>
<comment type="caution">
    <text evidence="3">The sequence shown here is derived from an EMBL/GenBank/DDBJ whole genome shotgun (WGS) entry which is preliminary data.</text>
</comment>
<feature type="domain" description="DC1" evidence="2">
    <location>
        <begin position="22"/>
        <end position="72"/>
    </location>
</feature>
<gene>
    <name evidence="3" type="ORF">LIER_13908</name>
</gene>
<evidence type="ECO:0000313" key="3">
    <source>
        <dbReference type="EMBL" id="GAA0156397.1"/>
    </source>
</evidence>
<keyword evidence="4" id="KW-1185">Reference proteome</keyword>
<dbReference type="EMBL" id="BAABME010002854">
    <property type="protein sequence ID" value="GAA0156397.1"/>
    <property type="molecule type" value="Genomic_DNA"/>
</dbReference>
<dbReference type="InterPro" id="IPR046349">
    <property type="entry name" value="C1-like_sf"/>
</dbReference>
<dbReference type="AlphaFoldDB" id="A0AAV3PX41"/>
<feature type="domain" description="DC1" evidence="2">
    <location>
        <begin position="86"/>
        <end position="133"/>
    </location>
</feature>
<name>A0AAV3PX41_LITER</name>
<evidence type="ECO:0000259" key="2">
    <source>
        <dbReference type="Pfam" id="PF03107"/>
    </source>
</evidence>
<dbReference type="PANTHER" id="PTHR32410">
    <property type="entry name" value="CYSTEINE/HISTIDINE-RICH C1 DOMAIN FAMILY PROTEIN"/>
    <property type="match status" value="1"/>
</dbReference>
<evidence type="ECO:0000256" key="1">
    <source>
        <dbReference type="ARBA" id="ARBA00022737"/>
    </source>
</evidence>
<sequence length="206" mass="23225">MSATVQKLTPMGFAKPLILSNPLHPEHEVLQLFPKDPYEAGTAYCRVCEKLMKGFVYDCSECNGFYMDFKCAFPKPEKSIQNIEQLHSHQLIFQAKPAKFSCNLCSSEGGNGDEEDQSYSCSACDYWIHKSCAYTKLVQRYKNHEHSRSLVQGVPEDLQICGIYNCDVCRNAVSPKDLVSHCASCRTFVHVRCMVTDDTSLITSIN</sequence>
<dbReference type="Proteomes" id="UP001454036">
    <property type="component" value="Unassembled WGS sequence"/>
</dbReference>
<protein>
    <recommendedName>
        <fullName evidence="2">DC1 domain-containing protein</fullName>
    </recommendedName>
</protein>
<evidence type="ECO:0000313" key="4">
    <source>
        <dbReference type="Proteomes" id="UP001454036"/>
    </source>
</evidence>
<dbReference type="SUPFAM" id="SSF57889">
    <property type="entry name" value="Cysteine-rich domain"/>
    <property type="match status" value="2"/>
</dbReference>